<dbReference type="Pfam" id="PF00578">
    <property type="entry name" value="AhpC-TSA"/>
    <property type="match status" value="1"/>
</dbReference>
<dbReference type="EMBL" id="CP011388">
    <property type="protein sequence ID" value="ANE46289.1"/>
    <property type="molecule type" value="Genomic_DNA"/>
</dbReference>
<evidence type="ECO:0000256" key="5">
    <source>
        <dbReference type="ARBA" id="ARBA00023157"/>
    </source>
</evidence>
<evidence type="ECO:0000256" key="6">
    <source>
        <dbReference type="ARBA" id="ARBA00023284"/>
    </source>
</evidence>
<keyword evidence="10" id="KW-1185">Reference proteome</keyword>
<dbReference type="GO" id="GO:0005829">
    <property type="term" value="C:cytosol"/>
    <property type="evidence" value="ECO:0007669"/>
    <property type="project" value="TreeGrafter"/>
</dbReference>
<dbReference type="GO" id="GO:0008379">
    <property type="term" value="F:thioredoxin peroxidase activity"/>
    <property type="evidence" value="ECO:0007669"/>
    <property type="project" value="TreeGrafter"/>
</dbReference>
<dbReference type="SUPFAM" id="SSF52833">
    <property type="entry name" value="Thioredoxin-like"/>
    <property type="match status" value="1"/>
</dbReference>
<dbReference type="GO" id="GO:0045454">
    <property type="term" value="P:cell redox homeostasis"/>
    <property type="evidence" value="ECO:0007669"/>
    <property type="project" value="TreeGrafter"/>
</dbReference>
<dbReference type="CDD" id="cd03015">
    <property type="entry name" value="PRX_Typ2cys"/>
    <property type="match status" value="1"/>
</dbReference>
<keyword evidence="2 9" id="KW-0575">Peroxidase</keyword>
<evidence type="ECO:0000313" key="10">
    <source>
        <dbReference type="Proteomes" id="UP000076927"/>
    </source>
</evidence>
<dbReference type="InterPro" id="IPR000866">
    <property type="entry name" value="AhpC/TSA"/>
</dbReference>
<dbReference type="GO" id="GO:0042744">
    <property type="term" value="P:hydrogen peroxide catabolic process"/>
    <property type="evidence" value="ECO:0007669"/>
    <property type="project" value="TreeGrafter"/>
</dbReference>
<evidence type="ECO:0000259" key="8">
    <source>
        <dbReference type="PROSITE" id="PS51352"/>
    </source>
</evidence>
<dbReference type="InterPro" id="IPR024706">
    <property type="entry name" value="Peroxiredoxin_AhpC-typ"/>
</dbReference>
<feature type="domain" description="Thioredoxin" evidence="8">
    <location>
        <begin position="4"/>
        <end position="164"/>
    </location>
</feature>
<feature type="active site" description="Cysteine sulfenic acid (-SOH) intermediate; for peroxidase activity" evidence="7">
    <location>
        <position position="51"/>
    </location>
</feature>
<keyword evidence="3" id="KW-0049">Antioxidant</keyword>
<keyword evidence="5" id="KW-1015">Disulfide bond</keyword>
<dbReference type="OrthoDB" id="9812811at2"/>
<dbReference type="GO" id="GO:0033554">
    <property type="term" value="P:cellular response to stress"/>
    <property type="evidence" value="ECO:0007669"/>
    <property type="project" value="TreeGrafter"/>
</dbReference>
<keyword evidence="4" id="KW-0560">Oxidoreductase</keyword>
<dbReference type="PANTHER" id="PTHR10681:SF121">
    <property type="entry name" value="ALKYL HYDROPEROXIDE REDUCTASE C"/>
    <property type="match status" value="1"/>
</dbReference>
<dbReference type="InterPro" id="IPR013766">
    <property type="entry name" value="Thioredoxin_domain"/>
</dbReference>
<dbReference type="RefSeq" id="WP_068605828.1">
    <property type="nucleotide sequence ID" value="NZ_CP011388.1"/>
</dbReference>
<dbReference type="PANTHER" id="PTHR10681">
    <property type="entry name" value="THIOREDOXIN PEROXIDASE"/>
    <property type="match status" value="1"/>
</dbReference>
<evidence type="ECO:0000313" key="9">
    <source>
        <dbReference type="EMBL" id="ANE46289.1"/>
    </source>
</evidence>
<comment type="similarity">
    <text evidence="1">Belongs to the peroxiredoxin family. AhpC/Prx1 subfamily.</text>
</comment>
<evidence type="ECO:0000256" key="4">
    <source>
        <dbReference type="ARBA" id="ARBA00023002"/>
    </source>
</evidence>
<dbReference type="PATRIC" id="fig|1178515.4.peg.1669"/>
<proteinExistence type="inferred from homology"/>
<dbReference type="AlphaFoldDB" id="A0A172TGW4"/>
<dbReference type="KEGG" id="pswu:SY83_08390"/>
<dbReference type="PIRSF" id="PIRSF000239">
    <property type="entry name" value="AHPC"/>
    <property type="match status" value="1"/>
</dbReference>
<organism evidence="9 10">
    <name type="scientific">Paenibacillus swuensis</name>
    <dbReference type="NCBI Taxonomy" id="1178515"/>
    <lineage>
        <taxon>Bacteria</taxon>
        <taxon>Bacillati</taxon>
        <taxon>Bacillota</taxon>
        <taxon>Bacilli</taxon>
        <taxon>Bacillales</taxon>
        <taxon>Paenibacillaceae</taxon>
        <taxon>Paenibacillus</taxon>
    </lineage>
</organism>
<dbReference type="InterPro" id="IPR036249">
    <property type="entry name" value="Thioredoxin-like_sf"/>
</dbReference>
<reference evidence="9 10" key="1">
    <citation type="submission" date="2015-01" db="EMBL/GenBank/DDBJ databases">
        <title>Paenibacillus swuensis/DY6/whole genome sequencing.</title>
        <authorList>
            <person name="Kim M.K."/>
            <person name="Srinivasan S."/>
            <person name="Lee J.-J."/>
        </authorList>
    </citation>
    <scope>NUCLEOTIDE SEQUENCE [LARGE SCALE GENOMIC DNA]</scope>
    <source>
        <strain evidence="9 10">DY6</strain>
    </source>
</reference>
<evidence type="ECO:0000256" key="3">
    <source>
        <dbReference type="ARBA" id="ARBA00022862"/>
    </source>
</evidence>
<dbReference type="Proteomes" id="UP000076927">
    <property type="component" value="Chromosome"/>
</dbReference>
<protein>
    <submittedName>
        <fullName evidence="9">Thioredoxin peroxidase</fullName>
    </submittedName>
</protein>
<evidence type="ECO:0000256" key="2">
    <source>
        <dbReference type="ARBA" id="ARBA00022559"/>
    </source>
</evidence>
<sequence length="182" mass="19817">MAQTLVGKQAPDFTMETATGNGKDFGKVSLSDYKGKWLVLFFYPLDFTFVCPTEITSMSAAAETFKGLDAEILGVSTDSVHSHRAWINTPVAENGLGQLNFPLAADIHKSVARDYGVLIEEEGVALRGLFIISPEGELQYQVVNHNNIGRSVDETLRVLQALQSGGLCPMNWKPGDKNLVAK</sequence>
<dbReference type="GO" id="GO:0006979">
    <property type="term" value="P:response to oxidative stress"/>
    <property type="evidence" value="ECO:0007669"/>
    <property type="project" value="TreeGrafter"/>
</dbReference>
<accession>A0A172TGW4</accession>
<evidence type="ECO:0000256" key="1">
    <source>
        <dbReference type="ARBA" id="ARBA00009796"/>
    </source>
</evidence>
<dbReference type="InterPro" id="IPR050217">
    <property type="entry name" value="Peroxiredoxin"/>
</dbReference>
<gene>
    <name evidence="9" type="ORF">SY83_08390</name>
</gene>
<dbReference type="STRING" id="1178515.SY83_08390"/>
<dbReference type="FunFam" id="3.40.30.10:FF:000101">
    <property type="entry name" value="2-cys peroxiredoxin"/>
    <property type="match status" value="1"/>
</dbReference>
<evidence type="ECO:0000256" key="7">
    <source>
        <dbReference type="PIRSR" id="PIRSR000239-1"/>
    </source>
</evidence>
<dbReference type="PROSITE" id="PS51352">
    <property type="entry name" value="THIOREDOXIN_2"/>
    <property type="match status" value="1"/>
</dbReference>
<dbReference type="Gene3D" id="3.40.30.10">
    <property type="entry name" value="Glutaredoxin"/>
    <property type="match status" value="1"/>
</dbReference>
<name>A0A172TGW4_9BACL</name>
<keyword evidence="6" id="KW-0676">Redox-active center</keyword>